<reference evidence="1" key="1">
    <citation type="submission" date="2020-12" db="EMBL/GenBank/DDBJ databases">
        <authorList>
            <person name="Iha C."/>
        </authorList>
    </citation>
    <scope>NUCLEOTIDE SEQUENCE</scope>
</reference>
<dbReference type="PANTHER" id="PTHR37946">
    <property type="entry name" value="SLL1969 PROTEIN"/>
    <property type="match status" value="1"/>
</dbReference>
<dbReference type="Proteomes" id="UP000708148">
    <property type="component" value="Unassembled WGS sequence"/>
</dbReference>
<dbReference type="PANTHER" id="PTHR37946:SF1">
    <property type="entry name" value="SLL1969 PROTEIN"/>
    <property type="match status" value="1"/>
</dbReference>
<dbReference type="AlphaFoldDB" id="A0A8S1JB26"/>
<dbReference type="SUPFAM" id="SSF53474">
    <property type="entry name" value="alpha/beta-Hydrolases"/>
    <property type="match status" value="1"/>
</dbReference>
<dbReference type="Gene3D" id="3.40.50.1820">
    <property type="entry name" value="alpha/beta hydrolase"/>
    <property type="match status" value="1"/>
</dbReference>
<dbReference type="OrthoDB" id="10541952at2759"/>
<dbReference type="InterPro" id="IPR029058">
    <property type="entry name" value="AB_hydrolase_fold"/>
</dbReference>
<name>A0A8S1JB26_9CHLO</name>
<protein>
    <submittedName>
        <fullName evidence="1">Uncharacterized protein</fullName>
    </submittedName>
</protein>
<evidence type="ECO:0000313" key="2">
    <source>
        <dbReference type="Proteomes" id="UP000708148"/>
    </source>
</evidence>
<organism evidence="1 2">
    <name type="scientific">Ostreobium quekettii</name>
    <dbReference type="NCBI Taxonomy" id="121088"/>
    <lineage>
        <taxon>Eukaryota</taxon>
        <taxon>Viridiplantae</taxon>
        <taxon>Chlorophyta</taxon>
        <taxon>core chlorophytes</taxon>
        <taxon>Ulvophyceae</taxon>
        <taxon>TCBD clade</taxon>
        <taxon>Bryopsidales</taxon>
        <taxon>Ostreobineae</taxon>
        <taxon>Ostreobiaceae</taxon>
        <taxon>Ostreobium</taxon>
    </lineage>
</organism>
<evidence type="ECO:0000313" key="1">
    <source>
        <dbReference type="EMBL" id="CAD7700886.1"/>
    </source>
</evidence>
<dbReference type="EMBL" id="CAJHUC010001374">
    <property type="protein sequence ID" value="CAD7700886.1"/>
    <property type="molecule type" value="Genomic_DNA"/>
</dbReference>
<sequence>MAKAPTQPPPIHYKPTIVFIHGLARGPRSLEKLRRHVEATTGCSTINIGYSTRPKLEDAALVVARKIRSEVGQGGDAFAVTQSMGGVILRLVSNLPDGGGVKWRGAVMLGPPNQGSSFARALLGTTFGGLFRLGFGEAAAALGGPNTEWPLPPGPVGIIAGTKALYPSVPSFVSTAFNLLKGPNDGTVCVSETRLEGMDYDFRECHEGHSRLPYNQEVFQLVVRFVESASFG</sequence>
<comment type="caution">
    <text evidence="1">The sequence shown here is derived from an EMBL/GenBank/DDBJ whole genome shotgun (WGS) entry which is preliminary data.</text>
</comment>
<gene>
    <name evidence="1" type="ORF">OSTQU699_LOCUS6245</name>
</gene>
<accession>A0A8S1JB26</accession>
<keyword evidence="2" id="KW-1185">Reference proteome</keyword>
<proteinExistence type="predicted"/>